<feature type="transmembrane region" description="Helical" evidence="1">
    <location>
        <begin position="89"/>
        <end position="107"/>
    </location>
</feature>
<proteinExistence type="predicted"/>
<feature type="transmembrane region" description="Helical" evidence="1">
    <location>
        <begin position="342"/>
        <end position="366"/>
    </location>
</feature>
<feature type="transmembrane region" description="Helical" evidence="1">
    <location>
        <begin position="403"/>
        <end position="436"/>
    </location>
</feature>
<gene>
    <name evidence="2" type="ORF">DFR42_10366</name>
</gene>
<evidence type="ECO:0000313" key="2">
    <source>
        <dbReference type="EMBL" id="PXX43798.1"/>
    </source>
</evidence>
<feature type="transmembrane region" description="Helical" evidence="1">
    <location>
        <begin position="216"/>
        <end position="235"/>
    </location>
</feature>
<feature type="transmembrane region" description="Helical" evidence="1">
    <location>
        <begin position="372"/>
        <end position="391"/>
    </location>
</feature>
<dbReference type="InterPro" id="IPR004711">
    <property type="entry name" value="Benzoate_Transporter"/>
</dbReference>
<feature type="transmembrane region" description="Helical" evidence="1">
    <location>
        <begin position="168"/>
        <end position="186"/>
    </location>
</feature>
<evidence type="ECO:0000313" key="3">
    <source>
        <dbReference type="Proteomes" id="UP000247792"/>
    </source>
</evidence>
<feature type="transmembrane region" description="Helical" evidence="1">
    <location>
        <begin position="51"/>
        <end position="77"/>
    </location>
</feature>
<dbReference type="Pfam" id="PF03594">
    <property type="entry name" value="BenE"/>
    <property type="match status" value="1"/>
</dbReference>
<accession>A0A318JTJ5</accession>
<feature type="transmembrane region" description="Helical" evidence="1">
    <location>
        <begin position="114"/>
        <end position="132"/>
    </location>
</feature>
<keyword evidence="1" id="KW-0812">Transmembrane</keyword>
<keyword evidence="3" id="KW-1185">Reference proteome</keyword>
<dbReference type="GO" id="GO:0005886">
    <property type="term" value="C:plasma membrane"/>
    <property type="evidence" value="ECO:0007669"/>
    <property type="project" value="TreeGrafter"/>
</dbReference>
<reference evidence="2 3" key="1">
    <citation type="submission" date="2018-05" db="EMBL/GenBank/DDBJ databases">
        <title>Genomic Encyclopedia of Type Strains, Phase IV (KMG-IV): sequencing the most valuable type-strain genomes for metagenomic binning, comparative biology and taxonomic classification.</title>
        <authorList>
            <person name="Goeker M."/>
        </authorList>
    </citation>
    <scope>NUCLEOTIDE SEQUENCE [LARGE SCALE GENOMIC DNA]</scope>
    <source>
        <strain evidence="2 3">DSM 19792</strain>
    </source>
</reference>
<name>A0A318JTJ5_9BURK</name>
<sequence length="441" mass="46197">MNLYSIRQTDTVSKCSARQIYTKAMNTPHSTPLLAPANAIKPGFAATAADFFPAVLAGLIAVLISYAGPMLLILRAAQSAKLTTAQTSSWIWAISIGSGLVGVWMSWRHKIPVICAWNTPGAALLVTGLATVPYHQAIGAYLVAAAAIWLIGITGIFEKLMAKIPKSLCAAMLAGILFRFGVDVFANARSEVAGAPWLVTAMFAAYLIFKRRSARYAIVLTLLSGVVLWSALGWGDSNQGQSIAVQLGLTMPVWTTPEFSLSAIISLGLPLALLCLTGQQVPGVAVMRAAGYEQAPTSKLVSATGFVSILLAPFGSHGVNLAAITAAICTGPEAHQQAEKRWVAGVACGGFYLLIGSFAGSLTALFLHLPHALVTTVAGLALLGAIQNGLVNAMQETTEREAALITFIVTASNISLLGLGSACWGIVLGVISYYLLRVKAK</sequence>
<keyword evidence="1" id="KW-1133">Transmembrane helix</keyword>
<protein>
    <submittedName>
        <fullName evidence="2">Benzoate membrane transport protein</fullName>
    </submittedName>
</protein>
<evidence type="ECO:0000256" key="1">
    <source>
        <dbReference type="SAM" id="Phobius"/>
    </source>
</evidence>
<dbReference type="Proteomes" id="UP000247792">
    <property type="component" value="Unassembled WGS sequence"/>
</dbReference>
<keyword evidence="1" id="KW-0472">Membrane</keyword>
<feature type="transmembrane region" description="Helical" evidence="1">
    <location>
        <begin position="192"/>
        <end position="209"/>
    </location>
</feature>
<comment type="caution">
    <text evidence="2">The sequence shown here is derived from an EMBL/GenBank/DDBJ whole genome shotgun (WGS) entry which is preliminary data.</text>
</comment>
<dbReference type="PANTHER" id="PTHR30199:SF0">
    <property type="entry name" value="INNER MEMBRANE PROTEIN YDCO"/>
    <property type="match status" value="1"/>
</dbReference>
<dbReference type="PANTHER" id="PTHR30199">
    <property type="entry name" value="MFS FAMILY TRANSPORTER, PREDICTED SUBSTRATE BENZOATE"/>
    <property type="match status" value="1"/>
</dbReference>
<feature type="transmembrane region" description="Helical" evidence="1">
    <location>
        <begin position="259"/>
        <end position="278"/>
    </location>
</feature>
<dbReference type="GO" id="GO:0042925">
    <property type="term" value="F:benzoate transmembrane transporter activity"/>
    <property type="evidence" value="ECO:0007669"/>
    <property type="project" value="InterPro"/>
</dbReference>
<feature type="transmembrane region" description="Helical" evidence="1">
    <location>
        <begin position="138"/>
        <end position="156"/>
    </location>
</feature>
<dbReference type="EMBL" id="QJKB01000003">
    <property type="protein sequence ID" value="PXX43798.1"/>
    <property type="molecule type" value="Genomic_DNA"/>
</dbReference>
<dbReference type="NCBIfam" id="TIGR00843">
    <property type="entry name" value="benE"/>
    <property type="match status" value="1"/>
</dbReference>
<organism evidence="2 3">
    <name type="scientific">Undibacterium pigrum</name>
    <dbReference type="NCBI Taxonomy" id="401470"/>
    <lineage>
        <taxon>Bacteria</taxon>
        <taxon>Pseudomonadati</taxon>
        <taxon>Pseudomonadota</taxon>
        <taxon>Betaproteobacteria</taxon>
        <taxon>Burkholderiales</taxon>
        <taxon>Oxalobacteraceae</taxon>
        <taxon>Undibacterium</taxon>
    </lineage>
</organism>
<dbReference type="AlphaFoldDB" id="A0A318JTJ5"/>